<feature type="compositionally biased region" description="Basic and acidic residues" evidence="1">
    <location>
        <begin position="1217"/>
        <end position="1229"/>
    </location>
</feature>
<accession>A0A1Y1HVX3</accession>
<organism evidence="2 3">
    <name type="scientific">Klebsormidium nitens</name>
    <name type="common">Green alga</name>
    <name type="synonym">Ulothrix nitens</name>
    <dbReference type="NCBI Taxonomy" id="105231"/>
    <lineage>
        <taxon>Eukaryota</taxon>
        <taxon>Viridiplantae</taxon>
        <taxon>Streptophyta</taxon>
        <taxon>Klebsormidiophyceae</taxon>
        <taxon>Klebsormidiales</taxon>
        <taxon>Klebsormidiaceae</taxon>
        <taxon>Klebsormidium</taxon>
    </lineage>
</organism>
<proteinExistence type="predicted"/>
<evidence type="ECO:0000256" key="1">
    <source>
        <dbReference type="SAM" id="MobiDB-lite"/>
    </source>
</evidence>
<evidence type="ECO:0000313" key="2">
    <source>
        <dbReference type="EMBL" id="GAQ81131.1"/>
    </source>
</evidence>
<dbReference type="PANTHER" id="PTHR33099">
    <property type="entry name" value="FE2OG DIOXYGENASE DOMAIN-CONTAINING PROTEIN"/>
    <property type="match status" value="1"/>
</dbReference>
<feature type="compositionally biased region" description="Basic and acidic residues" evidence="1">
    <location>
        <begin position="1195"/>
        <end position="1204"/>
    </location>
</feature>
<dbReference type="Gene3D" id="2.60.120.620">
    <property type="entry name" value="q2cbj1_9rhob like domain"/>
    <property type="match status" value="2"/>
</dbReference>
<dbReference type="Proteomes" id="UP000054558">
    <property type="component" value="Unassembled WGS sequence"/>
</dbReference>
<name>A0A1Y1HVX3_KLENI</name>
<dbReference type="EMBL" id="DF237020">
    <property type="protein sequence ID" value="GAQ81131.1"/>
    <property type="molecule type" value="Genomic_DNA"/>
</dbReference>
<dbReference type="PANTHER" id="PTHR33099:SF7">
    <property type="entry name" value="MYND-TYPE DOMAIN-CONTAINING PROTEIN"/>
    <property type="match status" value="1"/>
</dbReference>
<reference evidence="2 3" key="1">
    <citation type="journal article" date="2014" name="Nat. Commun.">
        <title>Klebsormidium flaccidum genome reveals primary factors for plant terrestrial adaptation.</title>
        <authorList>
            <person name="Hori K."/>
            <person name="Maruyama F."/>
            <person name="Fujisawa T."/>
            <person name="Togashi T."/>
            <person name="Yamamoto N."/>
            <person name="Seo M."/>
            <person name="Sato S."/>
            <person name="Yamada T."/>
            <person name="Mori H."/>
            <person name="Tajima N."/>
            <person name="Moriyama T."/>
            <person name="Ikeuchi M."/>
            <person name="Watanabe M."/>
            <person name="Wada H."/>
            <person name="Kobayashi K."/>
            <person name="Saito M."/>
            <person name="Masuda T."/>
            <person name="Sasaki-Sekimoto Y."/>
            <person name="Mashiguchi K."/>
            <person name="Awai K."/>
            <person name="Shimojima M."/>
            <person name="Masuda S."/>
            <person name="Iwai M."/>
            <person name="Nobusawa T."/>
            <person name="Narise T."/>
            <person name="Kondo S."/>
            <person name="Saito H."/>
            <person name="Sato R."/>
            <person name="Murakawa M."/>
            <person name="Ihara Y."/>
            <person name="Oshima-Yamada Y."/>
            <person name="Ohtaka K."/>
            <person name="Satoh M."/>
            <person name="Sonobe K."/>
            <person name="Ishii M."/>
            <person name="Ohtani R."/>
            <person name="Kanamori-Sato M."/>
            <person name="Honoki R."/>
            <person name="Miyazaki D."/>
            <person name="Mochizuki H."/>
            <person name="Umetsu J."/>
            <person name="Higashi K."/>
            <person name="Shibata D."/>
            <person name="Kamiya Y."/>
            <person name="Sato N."/>
            <person name="Nakamura Y."/>
            <person name="Tabata S."/>
            <person name="Ida S."/>
            <person name="Kurokawa K."/>
            <person name="Ohta H."/>
        </authorList>
    </citation>
    <scope>NUCLEOTIDE SEQUENCE [LARGE SCALE GENOMIC DNA]</scope>
    <source>
        <strain evidence="2 3">NIES-2285</strain>
    </source>
</reference>
<feature type="region of interest" description="Disordered" evidence="1">
    <location>
        <begin position="1190"/>
        <end position="1289"/>
    </location>
</feature>
<dbReference type="OrthoDB" id="542426at2759"/>
<protein>
    <submittedName>
        <fullName evidence="2">Uncharacterized protein</fullName>
    </submittedName>
</protein>
<keyword evidence="3" id="KW-1185">Reference proteome</keyword>
<evidence type="ECO:0000313" key="3">
    <source>
        <dbReference type="Proteomes" id="UP000054558"/>
    </source>
</evidence>
<gene>
    <name evidence="2" type="ORF">KFL_000710360</name>
</gene>
<sequence length="1436" mass="159240">MAESAAADDYRKHLLAALESIERPGSFSFGASLKSFFHPGLEVPELGSVGLPLTYEQAQQLAKLCSQAPFGRRERIIYDDSVRKCLQLSPDQFSLAGPGWDAQVQKLANQEVKRGLGLPEGVKIVANAYKLLLYEVGGHFKVHQDTEKEDGMFGTLVFVLPSAHSGGELVVRHAGKKNTYDYAREDVYAIHYAAFFADCEHELLPIQTGYRLALIYNLVVKSSNRFQGPADNTKATAEVAEAIKRWTQDSNGTKRVVFPLEHQYTQESLSYDRLRGRDIATVEVLLQAAKTRNAPDVHLYLGMLQKFESRKVAYPERDFDTSFAFSNAVPLHGYSGTYKCIRIKGEELISEIALAGREWEEEEERSTGNEGTMEERWFHHAALVIWPHARHWKIAYKNDQYTVLKEACSLSDTVTALPRLLEAACLTQGRLSLGEASTVATLVLEHGHVYAVEELAVAVKELCAPHWRLSNTSDPTVAGLIAKHGYVDLAKVFIRKYGGPRYSEDPGVVVLLGARFGWKALETAVIDWLHRTFALAYGDEDCFRLLLQICDAAPKEQMNIDIETQTGENGKGLSVGTGRTEGDSNILGNEQERWAVVDKALAALVTSTSTKWSGSSSGLTRLTELLSKHYFGQVLERFGWQPWMPAIDCLILDSLTCSLNAIQGLLGAVTVLHPDVEMLGASSERTQAAATSGNVASMAADICQKLSGKLVSQLLDENESNSSAERYPYTQYYISRLLGALHCWGFDGDALKKLVAHFVAHPQLYDLDKALLPALTELWAWLKELKEATSPAWIVEFCRGCLEALDRSRGDPPLRARDWAARVECGCGCLYCKHLVEFCLDPVKIETQSFAGLGIQAKAHVIDSIQREETVYDDSVRKCLQLSPDQFSLAGRGWDAQVQKLANQEVKRGLGLPDGIKVVANPYKLLLYQFGGHFKVDRDSEKENGTFGTLVFVLPSAHSGGEHVIRHAGQTNTYDFANDDVYAIHYAAFFGECEHGILPIQAGYRLALIYNLIAKVSHEDIPYATWVRAKEAIPRPWKRKGSGRVPKKRFFVLDLKQLSQGSDAEIDRAASEYDSEAEWEAQGVEREKERKARRVERNAAAFTARHPPVAGGPKRRASIALEEGPRPQKRSRLSLPAILPSPQTLKPQFLEYLPIVQGNELPRSPLSRNSAPDPYAEASLLAMMAFYASPSPSETSRDGGEERLVAGNVDSGSQRGVRGEEELVVRENSGEPPGVERVQEEENGETVTGAVPDAERGGGGSGDNENGGAVPDAETQARAGDAGQEEDREVLRIQARDAGGPEGDEDEDEEDIRVIPRRRPRGRAVILENERRPRGRAVILENGRRQNAEKPVIQVDRMGKIKDLVRLPIHFVRFNPAKRRYGLLKDLLERLFLDSKGAENAAGVYVHFVGYPEDRVRELNDEEEFCFQYASVASID</sequence>